<comment type="caution">
    <text evidence="1">The sequence shown here is derived from an EMBL/GenBank/DDBJ whole genome shotgun (WGS) entry which is preliminary data.</text>
</comment>
<organism evidence="1 2">
    <name type="scientific">Portunus trituberculatus</name>
    <name type="common">Swimming crab</name>
    <name type="synonym">Neptunus trituberculatus</name>
    <dbReference type="NCBI Taxonomy" id="210409"/>
    <lineage>
        <taxon>Eukaryota</taxon>
        <taxon>Metazoa</taxon>
        <taxon>Ecdysozoa</taxon>
        <taxon>Arthropoda</taxon>
        <taxon>Crustacea</taxon>
        <taxon>Multicrustacea</taxon>
        <taxon>Malacostraca</taxon>
        <taxon>Eumalacostraca</taxon>
        <taxon>Eucarida</taxon>
        <taxon>Decapoda</taxon>
        <taxon>Pleocyemata</taxon>
        <taxon>Brachyura</taxon>
        <taxon>Eubrachyura</taxon>
        <taxon>Portunoidea</taxon>
        <taxon>Portunidae</taxon>
        <taxon>Portuninae</taxon>
        <taxon>Portunus</taxon>
    </lineage>
</organism>
<dbReference type="EMBL" id="VSRR010040574">
    <property type="protein sequence ID" value="MPC75197.1"/>
    <property type="molecule type" value="Genomic_DNA"/>
</dbReference>
<proteinExistence type="predicted"/>
<accession>A0A5B7I167</accession>
<dbReference type="Proteomes" id="UP000324222">
    <property type="component" value="Unassembled WGS sequence"/>
</dbReference>
<evidence type="ECO:0000313" key="1">
    <source>
        <dbReference type="EMBL" id="MPC75197.1"/>
    </source>
</evidence>
<keyword evidence="2" id="KW-1185">Reference proteome</keyword>
<name>A0A5B7I167_PORTR</name>
<reference evidence="1 2" key="1">
    <citation type="submission" date="2019-05" db="EMBL/GenBank/DDBJ databases">
        <title>Another draft genome of Portunus trituberculatus and its Hox gene families provides insights of decapod evolution.</title>
        <authorList>
            <person name="Jeong J.-H."/>
            <person name="Song I."/>
            <person name="Kim S."/>
            <person name="Choi T."/>
            <person name="Kim D."/>
            <person name="Ryu S."/>
            <person name="Kim W."/>
        </authorList>
    </citation>
    <scope>NUCLEOTIDE SEQUENCE [LARGE SCALE GENOMIC DNA]</scope>
    <source>
        <tissue evidence="1">Muscle</tissue>
    </source>
</reference>
<protein>
    <submittedName>
        <fullName evidence="1">Uncharacterized protein</fullName>
    </submittedName>
</protein>
<evidence type="ECO:0000313" key="2">
    <source>
        <dbReference type="Proteomes" id="UP000324222"/>
    </source>
</evidence>
<sequence length="42" mass="4965">MFQRNYEARVTRLPQGLPLPIVRSRLDHTPTPSRLLQVTYSR</sequence>
<dbReference type="AlphaFoldDB" id="A0A5B7I167"/>
<gene>
    <name evidence="1" type="ORF">E2C01_069581</name>
</gene>